<evidence type="ECO:0000313" key="3">
    <source>
        <dbReference type="Proteomes" id="UP000198373"/>
    </source>
</evidence>
<reference evidence="3" key="1">
    <citation type="submission" date="2017-06" db="EMBL/GenBank/DDBJ databases">
        <authorList>
            <person name="Varghese N."/>
            <person name="Submissions S."/>
        </authorList>
    </citation>
    <scope>NUCLEOTIDE SEQUENCE [LARGE SCALE GENOMIC DNA]</scope>
    <source>
        <strain evidence="3">DSM 46839</strain>
    </source>
</reference>
<dbReference type="EMBL" id="FZOO01000003">
    <property type="protein sequence ID" value="SNS29313.1"/>
    <property type="molecule type" value="Genomic_DNA"/>
</dbReference>
<feature type="transmembrane region" description="Helical" evidence="1">
    <location>
        <begin position="392"/>
        <end position="416"/>
    </location>
</feature>
<protein>
    <submittedName>
        <fullName evidence="2">Putative ABC transport system permease protein</fullName>
    </submittedName>
</protein>
<feature type="transmembrane region" description="Helical" evidence="1">
    <location>
        <begin position="310"/>
        <end position="333"/>
    </location>
</feature>
<keyword evidence="1" id="KW-0472">Membrane</keyword>
<dbReference type="RefSeq" id="WP_089304917.1">
    <property type="nucleotide sequence ID" value="NZ_FZOO01000003.1"/>
</dbReference>
<name>A0A239DCD8_9ACTN</name>
<feature type="transmembrane region" description="Helical" evidence="1">
    <location>
        <begin position="754"/>
        <end position="774"/>
    </location>
</feature>
<dbReference type="OrthoDB" id="5181597at2"/>
<organism evidence="2 3">
    <name type="scientific">Geodermatophilus pulveris</name>
    <dbReference type="NCBI Taxonomy" id="1564159"/>
    <lineage>
        <taxon>Bacteria</taxon>
        <taxon>Bacillati</taxon>
        <taxon>Actinomycetota</taxon>
        <taxon>Actinomycetes</taxon>
        <taxon>Geodermatophilales</taxon>
        <taxon>Geodermatophilaceae</taxon>
        <taxon>Geodermatophilus</taxon>
    </lineage>
</organism>
<feature type="transmembrane region" description="Helical" evidence="1">
    <location>
        <begin position="804"/>
        <end position="830"/>
    </location>
</feature>
<proteinExistence type="predicted"/>
<evidence type="ECO:0000256" key="1">
    <source>
        <dbReference type="SAM" id="Phobius"/>
    </source>
</evidence>
<feature type="transmembrane region" description="Helical" evidence="1">
    <location>
        <begin position="850"/>
        <end position="871"/>
    </location>
</feature>
<feature type="transmembrane region" description="Helical" evidence="1">
    <location>
        <begin position="361"/>
        <end position="380"/>
    </location>
</feature>
<sequence length="888" mass="88302">MSPGPLWRLAPWSRAPRLALSAPAAVLAGVVTVAVLACALASAPLFLSSARSAALQAQLAPQCAEAGWQRTAVTVRLPAGTAPGTVAAAVDAQRSTWERLGRDSRRALLITSSVGSGGNAQAGVLVRDPAGVPLTQPATLLWQAGVTRHVQVVDGSTAAGVWLPASYAEAAGAAVGDRVTVAGVPVAVAGVYTDLFDTDAGPYWCDHRSLYLNPGSANTPPPALLLASDEQTARVLARGAGFVTVAESVPAAAADLSAGEARELVDQQRAAAAAVRLPDGVGLSWSGWNDRLDDAVARAGTIEAGLRGPVVAVAVAGGLLALALVAAAGSFWADRRAAEVRLLAARGVGPGPLAGKAALELALPALLGAGAGGAAARLLVAGLGPADDLDPAAVRLAGAAGVGALAAGLLTAALVAGLRVRAGAERGTAGARPRRAAAAPWELALLLAAAGCWLLLRTRDPVVVDAGVAQVNGLLVAFPLLAVAGAAVLAARLATRALPALRRWAAGRRPAGYLAVHRLAAAPLAAGTLLVAVALPVAVLGYTATLTAGSQATLEAKVGVQVGAGRALVSIRQVVPDAGTDAVGTVLDRYDGSVAAPAGAPGARTDVQVLAVDTGTFAGTAFWDDGFADAPLGDLVSALAGPATDGRLPVVATGLPPGPADLRLGSRPVPAEVVATARVLPGRRTVDPVVLVAADRLPEVPAGAGADRQSELWTDGPAGPAVEALTAAGGRLSRTVEPADVLTTADFLGVTWTFGYLSALAVLVGVVAAGGLLLHVEGRTRLGVVGHVMARRMGLSRGTHLRSLVAELVGVAAAGTALGALLAAAAVAVVYRRLDVDLLRAPTPLLEVPWAAAAATAGAALLVAGLAALYARAAADRAHPAAVLREDA</sequence>
<dbReference type="AlphaFoldDB" id="A0A239DCD8"/>
<keyword evidence="1" id="KW-1133">Transmembrane helix</keyword>
<feature type="transmembrane region" description="Helical" evidence="1">
    <location>
        <begin position="519"/>
        <end position="542"/>
    </location>
</feature>
<keyword evidence="3" id="KW-1185">Reference proteome</keyword>
<keyword evidence="1" id="KW-0812">Transmembrane</keyword>
<dbReference type="Proteomes" id="UP000198373">
    <property type="component" value="Unassembled WGS sequence"/>
</dbReference>
<feature type="transmembrane region" description="Helical" evidence="1">
    <location>
        <begin position="437"/>
        <end position="456"/>
    </location>
</feature>
<gene>
    <name evidence="2" type="ORF">SAMN06893096_10391</name>
</gene>
<feature type="transmembrane region" description="Helical" evidence="1">
    <location>
        <begin position="476"/>
        <end position="498"/>
    </location>
</feature>
<accession>A0A239DCD8</accession>
<evidence type="ECO:0000313" key="2">
    <source>
        <dbReference type="EMBL" id="SNS29313.1"/>
    </source>
</evidence>